<sequence>MTTTQLHASSRSGADGLVWLRRFLALDAVVTAVNGLLYLVASEPLERLLDVGGGLLPGLGVFLALYGMAVGYVAGRPRPPVPAVQAVIETNLVWVVLSIVALVFWFDDPSTAGQVWIPLQAVTVGGFAVLQYTALRRSRT</sequence>
<protein>
    <recommendedName>
        <fullName evidence="4">Integral membrane protein</fullName>
    </recommendedName>
</protein>
<evidence type="ECO:0008006" key="4">
    <source>
        <dbReference type="Google" id="ProtNLM"/>
    </source>
</evidence>
<dbReference type="Proteomes" id="UP000199013">
    <property type="component" value="Unassembled WGS sequence"/>
</dbReference>
<feature type="transmembrane region" description="Helical" evidence="1">
    <location>
        <begin position="53"/>
        <end position="74"/>
    </location>
</feature>
<gene>
    <name evidence="2" type="ORF">FDG2_4060</name>
</gene>
<proteinExistence type="predicted"/>
<feature type="transmembrane region" description="Helical" evidence="1">
    <location>
        <begin position="86"/>
        <end position="105"/>
    </location>
</feature>
<keyword evidence="1" id="KW-0472">Membrane</keyword>
<keyword evidence="3" id="KW-1185">Reference proteome</keyword>
<feature type="transmembrane region" description="Helical" evidence="1">
    <location>
        <begin position="20"/>
        <end position="41"/>
    </location>
</feature>
<organism evidence="2 3">
    <name type="scientific">Candidatus Protofrankia californiensis</name>
    <dbReference type="NCBI Taxonomy" id="1839754"/>
    <lineage>
        <taxon>Bacteria</taxon>
        <taxon>Bacillati</taxon>
        <taxon>Actinomycetota</taxon>
        <taxon>Actinomycetes</taxon>
        <taxon>Frankiales</taxon>
        <taxon>Frankiaceae</taxon>
        <taxon>Protofrankia</taxon>
    </lineage>
</organism>
<keyword evidence="1" id="KW-0812">Transmembrane</keyword>
<evidence type="ECO:0000313" key="3">
    <source>
        <dbReference type="Proteomes" id="UP000199013"/>
    </source>
</evidence>
<name>A0A1C3P2Y7_9ACTN</name>
<dbReference type="EMBL" id="FLUV01001716">
    <property type="protein sequence ID" value="SBW24197.1"/>
    <property type="molecule type" value="Genomic_DNA"/>
</dbReference>
<reference evidence="3" key="1">
    <citation type="submission" date="2016-02" db="EMBL/GenBank/DDBJ databases">
        <authorList>
            <person name="Wibberg D."/>
        </authorList>
    </citation>
    <scope>NUCLEOTIDE SEQUENCE [LARGE SCALE GENOMIC DNA]</scope>
</reference>
<evidence type="ECO:0000256" key="1">
    <source>
        <dbReference type="SAM" id="Phobius"/>
    </source>
</evidence>
<keyword evidence="1" id="KW-1133">Transmembrane helix</keyword>
<dbReference type="AlphaFoldDB" id="A0A1C3P2Y7"/>
<accession>A0A1C3P2Y7</accession>
<evidence type="ECO:0000313" key="2">
    <source>
        <dbReference type="EMBL" id="SBW24197.1"/>
    </source>
</evidence>
<feature type="transmembrane region" description="Helical" evidence="1">
    <location>
        <begin position="117"/>
        <end position="135"/>
    </location>
</feature>